<dbReference type="Proteomes" id="UP000275408">
    <property type="component" value="Unassembled WGS sequence"/>
</dbReference>
<proteinExistence type="predicted"/>
<dbReference type="AlphaFoldDB" id="A0A3M6TI98"/>
<reference evidence="2 3" key="1">
    <citation type="journal article" date="2018" name="Sci. Rep.">
        <title>Comparative analysis of the Pocillopora damicornis genome highlights role of immune system in coral evolution.</title>
        <authorList>
            <person name="Cunning R."/>
            <person name="Bay R.A."/>
            <person name="Gillette P."/>
            <person name="Baker A.C."/>
            <person name="Traylor-Knowles N."/>
        </authorList>
    </citation>
    <scope>NUCLEOTIDE SEQUENCE [LARGE SCALE GENOMIC DNA]</scope>
    <source>
        <strain evidence="2">RSMAS</strain>
        <tissue evidence="2">Whole animal</tissue>
    </source>
</reference>
<accession>A0A3M6TI98</accession>
<evidence type="ECO:0000313" key="2">
    <source>
        <dbReference type="EMBL" id="RMX41061.1"/>
    </source>
</evidence>
<dbReference type="EMBL" id="RCHS01003527">
    <property type="protein sequence ID" value="RMX41061.1"/>
    <property type="molecule type" value="Genomic_DNA"/>
</dbReference>
<comment type="caution">
    <text evidence="2">The sequence shown here is derived from an EMBL/GenBank/DDBJ whole genome shotgun (WGS) entry which is preliminary data.</text>
</comment>
<evidence type="ECO:0000313" key="3">
    <source>
        <dbReference type="Proteomes" id="UP000275408"/>
    </source>
</evidence>
<protein>
    <submittedName>
        <fullName evidence="2">Uncharacterized protein</fullName>
    </submittedName>
</protein>
<keyword evidence="3" id="KW-1185">Reference proteome</keyword>
<sequence>MYQPKETRKKASTLEAEERQMCGQRKRVKQLSQSLGDLPNFKTEIENKLIGKLPRPSPRSLKPRRLGETKFSPETIEMGTYEVTGYCGCALQPNVNGDVLSLPDEDAFRPPLSMDYRDQRLEEIARENADTPRLNFTRQKSLKVEDIVRSASKLEAEYLKRAKTPRPVHSRNCNQRSPFGNYGVCDVHCTSEKNKPSPRPAKRTLVVKIPRLSDTLSEHDYRGGWGPSNNFSYRHKR</sequence>
<organism evidence="2 3">
    <name type="scientific">Pocillopora damicornis</name>
    <name type="common">Cauliflower coral</name>
    <name type="synonym">Millepora damicornis</name>
    <dbReference type="NCBI Taxonomy" id="46731"/>
    <lineage>
        <taxon>Eukaryota</taxon>
        <taxon>Metazoa</taxon>
        <taxon>Cnidaria</taxon>
        <taxon>Anthozoa</taxon>
        <taxon>Hexacorallia</taxon>
        <taxon>Scleractinia</taxon>
        <taxon>Astrocoeniina</taxon>
        <taxon>Pocilloporidae</taxon>
        <taxon>Pocillopora</taxon>
    </lineage>
</organism>
<gene>
    <name evidence="2" type="ORF">pdam_00003265</name>
</gene>
<evidence type="ECO:0000256" key="1">
    <source>
        <dbReference type="SAM" id="MobiDB-lite"/>
    </source>
</evidence>
<feature type="region of interest" description="Disordered" evidence="1">
    <location>
        <begin position="1"/>
        <end position="35"/>
    </location>
</feature>
<name>A0A3M6TI98_POCDA</name>